<evidence type="ECO:0000256" key="6">
    <source>
        <dbReference type="SAM" id="MobiDB-lite"/>
    </source>
</evidence>
<feature type="compositionally biased region" description="Low complexity" evidence="6">
    <location>
        <begin position="146"/>
        <end position="162"/>
    </location>
</feature>
<protein>
    <recommendedName>
        <fullName evidence="9">Mediator complex subunit 4</fullName>
    </recommendedName>
</protein>
<evidence type="ECO:0000256" key="1">
    <source>
        <dbReference type="ARBA" id="ARBA00004123"/>
    </source>
</evidence>
<accession>A0A8S1ISP0</accession>
<dbReference type="Proteomes" id="UP000708148">
    <property type="component" value="Unassembled WGS sequence"/>
</dbReference>
<evidence type="ECO:0000313" key="8">
    <source>
        <dbReference type="Proteomes" id="UP000708148"/>
    </source>
</evidence>
<dbReference type="AlphaFoldDB" id="A0A8S1ISP0"/>
<sequence>MVDNIDSTIQHLKSGVKASLDDLWRTWEKLPEENWLGGLTPSPENVKEIITFAHKLCYTTFAPPGFQSGDPLHLFRPPAPQEQQFRNSALYSFAEKAGRAGGSQLPKQVDGANFADPLPSFEPPPGWKPGDPLPGQASPEGSYDQTSSSAEATSSSEGGKAASQDDGGGIGFDFILNPDLEVVDEEVSSEDSSSDDS</sequence>
<keyword evidence="8" id="KW-1185">Reference proteome</keyword>
<evidence type="ECO:0000313" key="7">
    <source>
        <dbReference type="EMBL" id="CAD7697929.1"/>
    </source>
</evidence>
<evidence type="ECO:0000256" key="5">
    <source>
        <dbReference type="ARBA" id="ARBA00023242"/>
    </source>
</evidence>
<proteinExistence type="inferred from homology"/>
<keyword evidence="3" id="KW-0805">Transcription regulation</keyword>
<dbReference type="EMBL" id="CAJHUC010000731">
    <property type="protein sequence ID" value="CAD7697929.1"/>
    <property type="molecule type" value="Genomic_DNA"/>
</dbReference>
<dbReference type="PANTHER" id="PTHR13208">
    <property type="entry name" value="MEDIATOR OF RNA POLYMERASE II TRANSCRIPTION SUBUNIT 4"/>
    <property type="match status" value="1"/>
</dbReference>
<evidence type="ECO:0000256" key="3">
    <source>
        <dbReference type="ARBA" id="ARBA00023015"/>
    </source>
</evidence>
<comment type="caution">
    <text evidence="7">The sequence shown here is derived from an EMBL/GenBank/DDBJ whole genome shotgun (WGS) entry which is preliminary data.</text>
</comment>
<gene>
    <name evidence="7" type="ORF">OSTQU699_LOCUS3289</name>
</gene>
<dbReference type="GO" id="GO:0070847">
    <property type="term" value="C:core mediator complex"/>
    <property type="evidence" value="ECO:0007669"/>
    <property type="project" value="TreeGrafter"/>
</dbReference>
<feature type="compositionally biased region" description="Acidic residues" evidence="6">
    <location>
        <begin position="181"/>
        <end position="197"/>
    </location>
</feature>
<dbReference type="InterPro" id="IPR019258">
    <property type="entry name" value="Mediator_Med4"/>
</dbReference>
<keyword evidence="4" id="KW-0804">Transcription</keyword>
<comment type="subcellular location">
    <subcellularLocation>
        <location evidence="1">Nucleus</location>
    </subcellularLocation>
</comment>
<dbReference type="GO" id="GO:0006357">
    <property type="term" value="P:regulation of transcription by RNA polymerase II"/>
    <property type="evidence" value="ECO:0007669"/>
    <property type="project" value="InterPro"/>
</dbReference>
<evidence type="ECO:0008006" key="9">
    <source>
        <dbReference type="Google" id="ProtNLM"/>
    </source>
</evidence>
<reference evidence="7" key="1">
    <citation type="submission" date="2020-12" db="EMBL/GenBank/DDBJ databases">
        <authorList>
            <person name="Iha C."/>
        </authorList>
    </citation>
    <scope>NUCLEOTIDE SEQUENCE</scope>
</reference>
<organism evidence="7 8">
    <name type="scientific">Ostreobium quekettii</name>
    <dbReference type="NCBI Taxonomy" id="121088"/>
    <lineage>
        <taxon>Eukaryota</taxon>
        <taxon>Viridiplantae</taxon>
        <taxon>Chlorophyta</taxon>
        <taxon>core chlorophytes</taxon>
        <taxon>Ulvophyceae</taxon>
        <taxon>TCBD clade</taxon>
        <taxon>Bryopsidales</taxon>
        <taxon>Ostreobineae</taxon>
        <taxon>Ostreobiaceae</taxon>
        <taxon>Ostreobium</taxon>
    </lineage>
</organism>
<evidence type="ECO:0000256" key="4">
    <source>
        <dbReference type="ARBA" id="ARBA00023163"/>
    </source>
</evidence>
<comment type="similarity">
    <text evidence="2">Belongs to the Mediator complex subunit 4 family.</text>
</comment>
<dbReference type="GO" id="GO:0016592">
    <property type="term" value="C:mediator complex"/>
    <property type="evidence" value="ECO:0007669"/>
    <property type="project" value="InterPro"/>
</dbReference>
<dbReference type="OrthoDB" id="515880at2759"/>
<feature type="region of interest" description="Disordered" evidence="6">
    <location>
        <begin position="101"/>
        <end position="197"/>
    </location>
</feature>
<dbReference type="PANTHER" id="PTHR13208:SF2">
    <property type="entry name" value="MEDIATOR OF RNA POLYMERASE II TRANSCRIPTION SUBUNIT 4"/>
    <property type="match status" value="1"/>
</dbReference>
<dbReference type="GO" id="GO:0003712">
    <property type="term" value="F:transcription coregulator activity"/>
    <property type="evidence" value="ECO:0007669"/>
    <property type="project" value="InterPro"/>
</dbReference>
<evidence type="ECO:0000256" key="2">
    <source>
        <dbReference type="ARBA" id="ARBA00009626"/>
    </source>
</evidence>
<name>A0A8S1ISP0_9CHLO</name>
<keyword evidence="5" id="KW-0539">Nucleus</keyword>